<dbReference type="AlphaFoldDB" id="A0A2V1DKZ6"/>
<dbReference type="SUPFAM" id="SSF46785">
    <property type="entry name" value="Winged helix' DNA-binding domain"/>
    <property type="match status" value="1"/>
</dbReference>
<feature type="non-terminal residue" evidence="1">
    <location>
        <position position="80"/>
    </location>
</feature>
<organism evidence="1 2">
    <name type="scientific">Periconia macrospinosa</name>
    <dbReference type="NCBI Taxonomy" id="97972"/>
    <lineage>
        <taxon>Eukaryota</taxon>
        <taxon>Fungi</taxon>
        <taxon>Dikarya</taxon>
        <taxon>Ascomycota</taxon>
        <taxon>Pezizomycotina</taxon>
        <taxon>Dothideomycetes</taxon>
        <taxon>Pleosporomycetidae</taxon>
        <taxon>Pleosporales</taxon>
        <taxon>Massarineae</taxon>
        <taxon>Periconiaceae</taxon>
        <taxon>Periconia</taxon>
    </lineage>
</organism>
<feature type="non-terminal residue" evidence="1">
    <location>
        <position position="1"/>
    </location>
</feature>
<dbReference type="InterPro" id="IPR036390">
    <property type="entry name" value="WH_DNA-bd_sf"/>
</dbReference>
<dbReference type="Gene3D" id="1.10.10.10">
    <property type="entry name" value="Winged helix-like DNA-binding domain superfamily/Winged helix DNA-binding domain"/>
    <property type="match status" value="1"/>
</dbReference>
<evidence type="ECO:0000313" key="1">
    <source>
        <dbReference type="EMBL" id="PVH98293.1"/>
    </source>
</evidence>
<dbReference type="InterPro" id="IPR036388">
    <property type="entry name" value="WH-like_DNA-bd_sf"/>
</dbReference>
<sequence>HLLQSRAFPKTICPSEVARSLSNRDLSELGCATWRDAMDDVRGLVWEMRARGEVEVLQRGEVLDEVTELYEVKGPIRVRR</sequence>
<dbReference type="Pfam" id="PF11625">
    <property type="entry name" value="DUF3253"/>
    <property type="match status" value="1"/>
</dbReference>
<evidence type="ECO:0000313" key="2">
    <source>
        <dbReference type="Proteomes" id="UP000244855"/>
    </source>
</evidence>
<name>A0A2V1DKZ6_9PLEO</name>
<proteinExistence type="predicted"/>
<reference evidence="1 2" key="1">
    <citation type="journal article" date="2018" name="Sci. Rep.">
        <title>Comparative genomics provides insights into the lifestyle and reveals functional heterogeneity of dark septate endophytic fungi.</title>
        <authorList>
            <person name="Knapp D.G."/>
            <person name="Nemeth J.B."/>
            <person name="Barry K."/>
            <person name="Hainaut M."/>
            <person name="Henrissat B."/>
            <person name="Johnson J."/>
            <person name="Kuo A."/>
            <person name="Lim J.H.P."/>
            <person name="Lipzen A."/>
            <person name="Nolan M."/>
            <person name="Ohm R.A."/>
            <person name="Tamas L."/>
            <person name="Grigoriev I.V."/>
            <person name="Spatafora J.W."/>
            <person name="Nagy L.G."/>
            <person name="Kovacs G.M."/>
        </authorList>
    </citation>
    <scope>NUCLEOTIDE SEQUENCE [LARGE SCALE GENOMIC DNA]</scope>
    <source>
        <strain evidence="1 2">DSE2036</strain>
    </source>
</reference>
<dbReference type="OrthoDB" id="2563170at2759"/>
<dbReference type="InterPro" id="IPR021660">
    <property type="entry name" value="DUF3253"/>
</dbReference>
<dbReference type="Proteomes" id="UP000244855">
    <property type="component" value="Unassembled WGS sequence"/>
</dbReference>
<dbReference type="EMBL" id="KZ805417">
    <property type="protein sequence ID" value="PVH98293.1"/>
    <property type="molecule type" value="Genomic_DNA"/>
</dbReference>
<keyword evidence="2" id="KW-1185">Reference proteome</keyword>
<accession>A0A2V1DKZ6</accession>
<gene>
    <name evidence="1" type="ORF">DM02DRAFT_467364</name>
</gene>
<evidence type="ECO:0008006" key="3">
    <source>
        <dbReference type="Google" id="ProtNLM"/>
    </source>
</evidence>
<protein>
    <recommendedName>
        <fullName evidence="3">DUF3253 domain-containing protein</fullName>
    </recommendedName>
</protein>